<dbReference type="PANTHER" id="PTHR34822:SF1">
    <property type="entry name" value="GRPB FAMILY PROTEIN"/>
    <property type="match status" value="1"/>
</dbReference>
<dbReference type="Gene3D" id="3.30.460.10">
    <property type="entry name" value="Beta Polymerase, domain 2"/>
    <property type="match status" value="1"/>
</dbReference>
<protein>
    <submittedName>
        <fullName evidence="1">GrpB family protein</fullName>
    </submittedName>
</protein>
<keyword evidence="2" id="KW-1185">Reference proteome</keyword>
<reference evidence="1 2" key="1">
    <citation type="submission" date="2019-04" db="EMBL/GenBank/DDBJ databases">
        <title>Cohnella sp. nov., isolated from soil.</title>
        <authorList>
            <person name="Kim W."/>
        </authorList>
    </citation>
    <scope>NUCLEOTIDE SEQUENCE [LARGE SCALE GENOMIC DNA]</scope>
    <source>
        <strain evidence="1 2">CAU 1483</strain>
    </source>
</reference>
<dbReference type="InterPro" id="IPR007344">
    <property type="entry name" value="GrpB/CoaE"/>
</dbReference>
<gene>
    <name evidence="1" type="ORF">E5161_00030</name>
</gene>
<dbReference type="EMBL" id="SUPK01000001">
    <property type="protein sequence ID" value="TJY43840.1"/>
    <property type="molecule type" value="Genomic_DNA"/>
</dbReference>
<dbReference type="InterPro" id="IPR043519">
    <property type="entry name" value="NT_sf"/>
</dbReference>
<dbReference type="RefSeq" id="WP_136775561.1">
    <property type="nucleotide sequence ID" value="NZ_SUPK01000001.1"/>
</dbReference>
<evidence type="ECO:0000313" key="1">
    <source>
        <dbReference type="EMBL" id="TJY43840.1"/>
    </source>
</evidence>
<dbReference type="PANTHER" id="PTHR34822">
    <property type="entry name" value="GRPB DOMAIN PROTEIN (AFU_ORTHOLOGUE AFUA_1G01530)"/>
    <property type="match status" value="1"/>
</dbReference>
<dbReference type="SUPFAM" id="SSF81301">
    <property type="entry name" value="Nucleotidyltransferase"/>
    <property type="match status" value="1"/>
</dbReference>
<name>A0A4U0FG67_9BACL</name>
<comment type="caution">
    <text evidence="1">The sequence shown here is derived from an EMBL/GenBank/DDBJ whole genome shotgun (WGS) entry which is preliminary data.</text>
</comment>
<proteinExistence type="predicted"/>
<dbReference type="AlphaFoldDB" id="A0A4U0FG67"/>
<dbReference type="Pfam" id="PF04229">
    <property type="entry name" value="GrpB"/>
    <property type="match status" value="1"/>
</dbReference>
<organism evidence="1 2">
    <name type="scientific">Cohnella pontilimi</name>
    <dbReference type="NCBI Taxonomy" id="2564100"/>
    <lineage>
        <taxon>Bacteria</taxon>
        <taxon>Bacillati</taxon>
        <taxon>Bacillota</taxon>
        <taxon>Bacilli</taxon>
        <taxon>Bacillales</taxon>
        <taxon>Paenibacillaceae</taxon>
        <taxon>Cohnella</taxon>
    </lineage>
</organism>
<dbReference type="OrthoDB" id="9799092at2"/>
<dbReference type="Proteomes" id="UP000309673">
    <property type="component" value="Unassembled WGS sequence"/>
</dbReference>
<sequence>MEDQWRIAQYDPTWAQLFQELAIRLRASLKETAHRIDHIGSTSIVGMDAKPIIDIQISVRDFGEESKYKRQIEDLGFELRIENPDKTKKYFRELPGSRRTHIHVRQSGSFAEQMTLLFRDYLRSHKDDCVQYAQEKHRLMALFKTERPKYVEGKGPIVWEIISRAHIWSQEVGWKPGNTDV</sequence>
<evidence type="ECO:0000313" key="2">
    <source>
        <dbReference type="Proteomes" id="UP000309673"/>
    </source>
</evidence>
<accession>A0A4U0FG67</accession>